<dbReference type="AlphaFoldDB" id="A0A7K0K546"/>
<dbReference type="InterPro" id="IPR004007">
    <property type="entry name" value="DhaL_dom"/>
</dbReference>
<evidence type="ECO:0000313" key="3">
    <source>
        <dbReference type="Proteomes" id="UP000442535"/>
    </source>
</evidence>
<dbReference type="GO" id="GO:0006071">
    <property type="term" value="P:glycerol metabolic process"/>
    <property type="evidence" value="ECO:0007669"/>
    <property type="project" value="InterPro"/>
</dbReference>
<proteinExistence type="predicted"/>
<keyword evidence="3" id="KW-1185">Reference proteome</keyword>
<dbReference type="RefSeq" id="WP_338106915.1">
    <property type="nucleotide sequence ID" value="NZ_VUMY01000024.1"/>
</dbReference>
<dbReference type="GO" id="GO:0004371">
    <property type="term" value="F:glycerone kinase activity"/>
    <property type="evidence" value="ECO:0007669"/>
    <property type="project" value="InterPro"/>
</dbReference>
<dbReference type="SUPFAM" id="SSF101473">
    <property type="entry name" value="DhaL-like"/>
    <property type="match status" value="1"/>
</dbReference>
<reference evidence="2 3" key="1">
    <citation type="submission" date="2019-08" db="EMBL/GenBank/DDBJ databases">
        <title>In-depth cultivation of the pig gut microbiome towards novel bacterial diversity and tailored functional studies.</title>
        <authorList>
            <person name="Wylensek D."/>
            <person name="Hitch T.C.A."/>
            <person name="Clavel T."/>
        </authorList>
    </citation>
    <scope>NUCLEOTIDE SEQUENCE [LARGE SCALE GENOMIC DNA]</scope>
    <source>
        <strain evidence="2 3">RF-GAM-744-WT-7</strain>
    </source>
</reference>
<protein>
    <recommendedName>
        <fullName evidence="1">DhaL domain-containing protein</fullName>
    </recommendedName>
</protein>
<sequence>MDTLRQRLETKDLKIWVERTTDLLAESADLLNDLNTFPVPNFNTGSNLLASWSGIARFSKGLSAGLKPGQYTANLAGVAAKYPRGASGMFLAAFFGAMAKTWRDTAILRPADLVMAAETIETEFRALDGDAGLEYGLSSLASAVNEELSKLELYTLSQVIGTALVGAQERTVDSADANRGVGDAGLAGACLIIASLADVAAEAEGEAPANVELVSAMLSEWADRSRTLTKALRATPPGGEFAVTFCQVGFAADLKKQRGALSSTCSEVLLTGSVDEIGFGAFTTHVHTAVPLSALPHPPQGVLLEHLSETGMTLPDSTEEDPLPERGNVVLLSRFTKKPLASPRAHLLVLSEAPALMEMFARGGATVLLEPGEAEQIDWALGTRKGPVVVIPASEATRKLAEQFVESNLSENPERSLVLAPTVDELSAVWLCEELTKVDLRSLPLVPDGGLEREIQRILSEIRVEKMSDHLESQLDGLLAFSGEETKELFAVIGATQANPDRMSLQSLVALDPQIELITYYGGQTGPTLLGIHS</sequence>
<name>A0A7K0K546_9ACTO</name>
<feature type="domain" description="DhaL" evidence="1">
    <location>
        <begin position="11"/>
        <end position="198"/>
    </location>
</feature>
<dbReference type="Gene3D" id="1.25.40.340">
    <property type="match status" value="1"/>
</dbReference>
<dbReference type="Proteomes" id="UP000442535">
    <property type="component" value="Unassembled WGS sequence"/>
</dbReference>
<dbReference type="PROSITE" id="PS51480">
    <property type="entry name" value="DHAL"/>
    <property type="match status" value="1"/>
</dbReference>
<dbReference type="EMBL" id="VUMY01000024">
    <property type="protein sequence ID" value="MST50602.1"/>
    <property type="molecule type" value="Genomic_DNA"/>
</dbReference>
<dbReference type="InterPro" id="IPR036117">
    <property type="entry name" value="DhaL_dom_sf"/>
</dbReference>
<accession>A0A7K0K546</accession>
<comment type="caution">
    <text evidence="2">The sequence shown here is derived from an EMBL/GenBank/DDBJ whole genome shotgun (WGS) entry which is preliminary data.</text>
</comment>
<evidence type="ECO:0000313" key="2">
    <source>
        <dbReference type="EMBL" id="MST50602.1"/>
    </source>
</evidence>
<organism evidence="2 3">
    <name type="scientific">Mobiluncus porci</name>
    <dbReference type="NCBI Taxonomy" id="2652278"/>
    <lineage>
        <taxon>Bacteria</taxon>
        <taxon>Bacillati</taxon>
        <taxon>Actinomycetota</taxon>
        <taxon>Actinomycetes</taxon>
        <taxon>Actinomycetales</taxon>
        <taxon>Actinomycetaceae</taxon>
        <taxon>Mobiluncus</taxon>
    </lineage>
</organism>
<gene>
    <name evidence="2" type="ORF">FYJ63_10275</name>
</gene>
<evidence type="ECO:0000259" key="1">
    <source>
        <dbReference type="PROSITE" id="PS51480"/>
    </source>
</evidence>